<organism evidence="7 8">
    <name type="scientific">Williamsia sterculiae</name>
    <dbReference type="NCBI Taxonomy" id="1344003"/>
    <lineage>
        <taxon>Bacteria</taxon>
        <taxon>Bacillati</taxon>
        <taxon>Actinomycetota</taxon>
        <taxon>Actinomycetes</taxon>
        <taxon>Mycobacteriales</taxon>
        <taxon>Nocardiaceae</taxon>
        <taxon>Williamsia</taxon>
    </lineage>
</organism>
<protein>
    <recommendedName>
        <fullName evidence="9">ATP synthase I chain</fullName>
    </recommendedName>
</protein>
<feature type="transmembrane region" description="Helical" evidence="6">
    <location>
        <begin position="86"/>
        <end position="103"/>
    </location>
</feature>
<feature type="transmembrane region" description="Helical" evidence="6">
    <location>
        <begin position="23"/>
        <end position="51"/>
    </location>
</feature>
<evidence type="ECO:0000256" key="6">
    <source>
        <dbReference type="SAM" id="Phobius"/>
    </source>
</evidence>
<gene>
    <name evidence="7" type="ORF">SAMN05445060_1121</name>
</gene>
<reference evidence="7 8" key="1">
    <citation type="submission" date="2017-01" db="EMBL/GenBank/DDBJ databases">
        <authorList>
            <person name="Mah S.A."/>
            <person name="Swanson W.J."/>
            <person name="Moy G.W."/>
            <person name="Vacquier V.D."/>
        </authorList>
    </citation>
    <scope>NUCLEOTIDE SEQUENCE [LARGE SCALE GENOMIC DNA]</scope>
    <source>
        <strain evidence="7 8">CPCC 203464</strain>
    </source>
</reference>
<dbReference type="STRING" id="1344003.SAMN05445060_1121"/>
<keyword evidence="5 6" id="KW-0472">Membrane</keyword>
<dbReference type="AlphaFoldDB" id="A0A1N7E2E9"/>
<dbReference type="Pfam" id="PF03899">
    <property type="entry name" value="ATP-synt_I"/>
    <property type="match status" value="1"/>
</dbReference>
<evidence type="ECO:0000256" key="4">
    <source>
        <dbReference type="ARBA" id="ARBA00022989"/>
    </source>
</evidence>
<dbReference type="RefSeq" id="WP_076477509.1">
    <property type="nucleotide sequence ID" value="NZ_FTNT01000002.1"/>
</dbReference>
<accession>A0A1N7E2E9</accession>
<dbReference type="Proteomes" id="UP000186218">
    <property type="component" value="Unassembled WGS sequence"/>
</dbReference>
<evidence type="ECO:0000313" key="7">
    <source>
        <dbReference type="EMBL" id="SIR82302.1"/>
    </source>
</evidence>
<sequence length="137" mass="14185">MTTSAPDSLPVYPQAPTDLVRPAVIAGLAVVAALVISGLLGHILFGVWFAVGAALSITNAKLVQASVAAATAEDEPRKRPVVLNSAVRLGIITVVALVIAFFFRPEGLGVMFGLAVCQVILVLATVIPVMKGLRKQS</sequence>
<keyword evidence="8" id="KW-1185">Reference proteome</keyword>
<keyword evidence="3 6" id="KW-0812">Transmembrane</keyword>
<dbReference type="OrthoDB" id="3689128at2"/>
<feature type="transmembrane region" description="Helical" evidence="6">
    <location>
        <begin position="109"/>
        <end position="130"/>
    </location>
</feature>
<evidence type="ECO:0000256" key="5">
    <source>
        <dbReference type="ARBA" id="ARBA00023136"/>
    </source>
</evidence>
<evidence type="ECO:0008006" key="9">
    <source>
        <dbReference type="Google" id="ProtNLM"/>
    </source>
</evidence>
<dbReference type="GO" id="GO:0005886">
    <property type="term" value="C:plasma membrane"/>
    <property type="evidence" value="ECO:0007669"/>
    <property type="project" value="UniProtKB-SubCell"/>
</dbReference>
<dbReference type="InterPro" id="IPR005598">
    <property type="entry name" value="ATP_synth_I"/>
</dbReference>
<keyword evidence="4 6" id="KW-1133">Transmembrane helix</keyword>
<name>A0A1N7E2E9_9NOCA</name>
<proteinExistence type="predicted"/>
<evidence type="ECO:0000256" key="3">
    <source>
        <dbReference type="ARBA" id="ARBA00022692"/>
    </source>
</evidence>
<dbReference type="EMBL" id="FTNT01000002">
    <property type="protein sequence ID" value="SIR82302.1"/>
    <property type="molecule type" value="Genomic_DNA"/>
</dbReference>
<evidence type="ECO:0000256" key="1">
    <source>
        <dbReference type="ARBA" id="ARBA00004651"/>
    </source>
</evidence>
<evidence type="ECO:0000313" key="8">
    <source>
        <dbReference type="Proteomes" id="UP000186218"/>
    </source>
</evidence>
<comment type="subcellular location">
    <subcellularLocation>
        <location evidence="1">Cell membrane</location>
        <topology evidence="1">Multi-pass membrane protein</topology>
    </subcellularLocation>
</comment>
<evidence type="ECO:0000256" key="2">
    <source>
        <dbReference type="ARBA" id="ARBA00022475"/>
    </source>
</evidence>
<keyword evidence="2" id="KW-1003">Cell membrane</keyword>